<sequence length="254" mass="28754">MVDGALLPPKIKYGYPYAPTSALRHHKVERKKLEEQRTNSNENSINAVESYFKSTVTASQYLDLTIQTPTESNTRNDVMCSNQRCFNVTCGVNSSGFVSVNIQSNGSDDASYFYVRLVGSEGSVLATIVSDQDETLKRLDAMKVTTTGTYNVSIKLIYDSQSSAYGLDKPQRKELNRVLCNRNSTCYMSVDVVVSHDVLASHRNSHFGWRPFRSDDKILTNDNTIQIRDNGQQFYFHEAANKLFFIRDNPRTEE</sequence>
<proteinExistence type="predicted"/>
<evidence type="ECO:0000313" key="1">
    <source>
        <dbReference type="EMBL" id="PIK55412.1"/>
    </source>
</evidence>
<gene>
    <name evidence="1" type="ORF">BSL78_07683</name>
</gene>
<name>A0A2G8L580_STIJA</name>
<dbReference type="Proteomes" id="UP000230750">
    <property type="component" value="Unassembled WGS sequence"/>
</dbReference>
<comment type="caution">
    <text evidence="1">The sequence shown here is derived from an EMBL/GenBank/DDBJ whole genome shotgun (WGS) entry which is preliminary data.</text>
</comment>
<organism evidence="1 2">
    <name type="scientific">Stichopus japonicus</name>
    <name type="common">Sea cucumber</name>
    <dbReference type="NCBI Taxonomy" id="307972"/>
    <lineage>
        <taxon>Eukaryota</taxon>
        <taxon>Metazoa</taxon>
        <taxon>Echinodermata</taxon>
        <taxon>Eleutherozoa</taxon>
        <taxon>Echinozoa</taxon>
        <taxon>Holothuroidea</taxon>
        <taxon>Aspidochirotacea</taxon>
        <taxon>Aspidochirotida</taxon>
        <taxon>Stichopodidae</taxon>
        <taxon>Apostichopus</taxon>
    </lineage>
</organism>
<protein>
    <submittedName>
        <fullName evidence="1">Uncharacterized protein</fullName>
    </submittedName>
</protein>
<dbReference type="AlphaFoldDB" id="A0A2G8L580"/>
<evidence type="ECO:0000313" key="2">
    <source>
        <dbReference type="Proteomes" id="UP000230750"/>
    </source>
</evidence>
<accession>A0A2G8L580</accession>
<dbReference type="EMBL" id="MRZV01000216">
    <property type="protein sequence ID" value="PIK55412.1"/>
    <property type="molecule type" value="Genomic_DNA"/>
</dbReference>
<keyword evidence="2" id="KW-1185">Reference proteome</keyword>
<reference evidence="1 2" key="1">
    <citation type="journal article" date="2017" name="PLoS Biol.">
        <title>The sea cucumber genome provides insights into morphological evolution and visceral regeneration.</title>
        <authorList>
            <person name="Zhang X."/>
            <person name="Sun L."/>
            <person name="Yuan J."/>
            <person name="Sun Y."/>
            <person name="Gao Y."/>
            <person name="Zhang L."/>
            <person name="Li S."/>
            <person name="Dai H."/>
            <person name="Hamel J.F."/>
            <person name="Liu C."/>
            <person name="Yu Y."/>
            <person name="Liu S."/>
            <person name="Lin W."/>
            <person name="Guo K."/>
            <person name="Jin S."/>
            <person name="Xu P."/>
            <person name="Storey K.B."/>
            <person name="Huan P."/>
            <person name="Zhang T."/>
            <person name="Zhou Y."/>
            <person name="Zhang J."/>
            <person name="Lin C."/>
            <person name="Li X."/>
            <person name="Xing L."/>
            <person name="Huo D."/>
            <person name="Sun M."/>
            <person name="Wang L."/>
            <person name="Mercier A."/>
            <person name="Li F."/>
            <person name="Yang H."/>
            <person name="Xiang J."/>
        </authorList>
    </citation>
    <scope>NUCLEOTIDE SEQUENCE [LARGE SCALE GENOMIC DNA]</scope>
    <source>
        <strain evidence="1">Shaxun</strain>
        <tissue evidence="1">Muscle</tissue>
    </source>
</reference>